<feature type="region of interest" description="Disordered" evidence="8">
    <location>
        <begin position="342"/>
        <end position="372"/>
    </location>
</feature>
<dbReference type="Gene3D" id="1.10.510.10">
    <property type="entry name" value="Transferase(Phosphotransferase) domain 1"/>
    <property type="match status" value="1"/>
</dbReference>
<dbReference type="PANTHER" id="PTHR43289:SF6">
    <property type="entry name" value="SERINE_THREONINE-PROTEIN KINASE NEKL-3"/>
    <property type="match status" value="1"/>
</dbReference>
<dbReference type="PROSITE" id="PS00107">
    <property type="entry name" value="PROTEIN_KINASE_ATP"/>
    <property type="match status" value="1"/>
</dbReference>
<dbReference type="PROSITE" id="PS00108">
    <property type="entry name" value="PROTEIN_KINASE_ST"/>
    <property type="match status" value="1"/>
</dbReference>
<keyword evidence="3" id="KW-0808">Transferase</keyword>
<dbReference type="SUPFAM" id="SSF56112">
    <property type="entry name" value="Protein kinase-like (PK-like)"/>
    <property type="match status" value="1"/>
</dbReference>
<dbReference type="InterPro" id="IPR017441">
    <property type="entry name" value="Protein_kinase_ATP_BS"/>
</dbReference>
<sequence length="490" mass="50429">MQESIGTGAMGVVWRARDELLGRTVALKQLLIRPGLTDEQADRVRARAMREARISARIQHRNAVSMYDVVEHDGDPCLVMEHLASRSLSAVLTERGPLPPREVAGIGAQVAGALAAAHAVGVVHRDVKPGNILIGDNGSVKLTDFGISRAQDDGTVTHSGLSAGTPAYLAPEIAKGEEPGYPADVFSLGATLYHAVEGAPPFGTDANPLRLLHAVSSGKVTPPSRAGELSGALTKLLRVEPTERPSMAQTAALLETLPAETQVPVPAAWPVPPPAAAAAAPVAPAPAVGPSTMNFPAPAAPARPPRSGPNRRILVIAAVLLLVAAGVIAVLLTREKDAGTATAASTPSSAAAPPPPQTTSAQPTTTAPTPVAGKIDWAEAGRLVIAYYNSHSDQAKRWSMLSSRAQSQVGGQQAFISCTAQFTDVSARNAYGVTPNADGSVTVPVDVTHKTATGGSAEKRSLVVTRENGQLVIDADTGSAPCGIPPKSYG</sequence>
<dbReference type="PANTHER" id="PTHR43289">
    <property type="entry name" value="MITOGEN-ACTIVATED PROTEIN KINASE KINASE KINASE 20-RELATED"/>
    <property type="match status" value="1"/>
</dbReference>
<feature type="domain" description="Protein kinase" evidence="10">
    <location>
        <begin position="1"/>
        <end position="257"/>
    </location>
</feature>
<keyword evidence="9" id="KW-0472">Membrane</keyword>
<dbReference type="EC" id="2.7.11.1" evidence="1"/>
<keyword evidence="9" id="KW-0812">Transmembrane</keyword>
<name>A0A4Q7L2E3_9PSEU</name>
<gene>
    <name evidence="11" type="ORF">EV193_102283</name>
</gene>
<keyword evidence="2" id="KW-0723">Serine/threonine-protein kinase</keyword>
<dbReference type="GO" id="GO:0005524">
    <property type="term" value="F:ATP binding"/>
    <property type="evidence" value="ECO:0007669"/>
    <property type="project" value="UniProtKB-UniRule"/>
</dbReference>
<evidence type="ECO:0000256" key="8">
    <source>
        <dbReference type="SAM" id="MobiDB-lite"/>
    </source>
</evidence>
<evidence type="ECO:0000313" key="12">
    <source>
        <dbReference type="Proteomes" id="UP000294257"/>
    </source>
</evidence>
<keyword evidence="9" id="KW-1133">Transmembrane helix</keyword>
<dbReference type="InterPro" id="IPR011009">
    <property type="entry name" value="Kinase-like_dom_sf"/>
</dbReference>
<evidence type="ECO:0000256" key="3">
    <source>
        <dbReference type="ARBA" id="ARBA00022679"/>
    </source>
</evidence>
<reference evidence="11 12" key="1">
    <citation type="submission" date="2019-02" db="EMBL/GenBank/DDBJ databases">
        <title>Genomic Encyclopedia of Type Strains, Phase IV (KMG-IV): sequencing the most valuable type-strain genomes for metagenomic binning, comparative biology and taxonomic classification.</title>
        <authorList>
            <person name="Goeker M."/>
        </authorList>
    </citation>
    <scope>NUCLEOTIDE SEQUENCE [LARGE SCALE GENOMIC DNA]</scope>
    <source>
        <strain evidence="11 12">DSM 101727</strain>
    </source>
</reference>
<evidence type="ECO:0000256" key="5">
    <source>
        <dbReference type="ARBA" id="ARBA00022777"/>
    </source>
</evidence>
<dbReference type="AlphaFoldDB" id="A0A4Q7L2E3"/>
<dbReference type="Pfam" id="PF00069">
    <property type="entry name" value="Pkinase"/>
    <property type="match status" value="1"/>
</dbReference>
<dbReference type="CDD" id="cd14014">
    <property type="entry name" value="STKc_PknB_like"/>
    <property type="match status" value="1"/>
</dbReference>
<dbReference type="PROSITE" id="PS50011">
    <property type="entry name" value="PROTEIN_KINASE_DOM"/>
    <property type="match status" value="1"/>
</dbReference>
<keyword evidence="6 7" id="KW-0067">ATP-binding</keyword>
<protein>
    <recommendedName>
        <fullName evidence="1">non-specific serine/threonine protein kinase</fullName>
        <ecNumber evidence="1">2.7.11.1</ecNumber>
    </recommendedName>
</protein>
<keyword evidence="5" id="KW-0418">Kinase</keyword>
<dbReference type="InterPro" id="IPR008271">
    <property type="entry name" value="Ser/Thr_kinase_AS"/>
</dbReference>
<dbReference type="Proteomes" id="UP000294257">
    <property type="component" value="Unassembled WGS sequence"/>
</dbReference>
<feature type="transmembrane region" description="Helical" evidence="9">
    <location>
        <begin position="313"/>
        <end position="332"/>
    </location>
</feature>
<evidence type="ECO:0000313" key="11">
    <source>
        <dbReference type="EMBL" id="RZS43304.1"/>
    </source>
</evidence>
<accession>A0A4Q7L2E3</accession>
<feature type="binding site" evidence="7">
    <location>
        <position position="28"/>
    </location>
    <ligand>
        <name>ATP</name>
        <dbReference type="ChEBI" id="CHEBI:30616"/>
    </ligand>
</feature>
<dbReference type="GO" id="GO:0004674">
    <property type="term" value="F:protein serine/threonine kinase activity"/>
    <property type="evidence" value="ECO:0007669"/>
    <property type="project" value="UniProtKB-KW"/>
</dbReference>
<dbReference type="InterPro" id="IPR000719">
    <property type="entry name" value="Prot_kinase_dom"/>
</dbReference>
<dbReference type="EMBL" id="SGWQ01000002">
    <property type="protein sequence ID" value="RZS43304.1"/>
    <property type="molecule type" value="Genomic_DNA"/>
</dbReference>
<evidence type="ECO:0000259" key="10">
    <source>
        <dbReference type="PROSITE" id="PS50011"/>
    </source>
</evidence>
<evidence type="ECO:0000256" key="4">
    <source>
        <dbReference type="ARBA" id="ARBA00022741"/>
    </source>
</evidence>
<evidence type="ECO:0000256" key="9">
    <source>
        <dbReference type="SAM" id="Phobius"/>
    </source>
</evidence>
<evidence type="ECO:0000256" key="1">
    <source>
        <dbReference type="ARBA" id="ARBA00012513"/>
    </source>
</evidence>
<keyword evidence="12" id="KW-1185">Reference proteome</keyword>
<keyword evidence="4 7" id="KW-0547">Nucleotide-binding</keyword>
<evidence type="ECO:0000256" key="6">
    <source>
        <dbReference type="ARBA" id="ARBA00022840"/>
    </source>
</evidence>
<evidence type="ECO:0000256" key="2">
    <source>
        <dbReference type="ARBA" id="ARBA00022527"/>
    </source>
</evidence>
<evidence type="ECO:0000256" key="7">
    <source>
        <dbReference type="PROSITE-ProRule" id="PRU10141"/>
    </source>
</evidence>
<feature type="compositionally biased region" description="Low complexity" evidence="8">
    <location>
        <begin position="342"/>
        <end position="351"/>
    </location>
</feature>
<feature type="compositionally biased region" description="Low complexity" evidence="8">
    <location>
        <begin position="358"/>
        <end position="370"/>
    </location>
</feature>
<dbReference type="SMART" id="SM00220">
    <property type="entry name" value="S_TKc"/>
    <property type="match status" value="1"/>
</dbReference>
<proteinExistence type="predicted"/>
<comment type="caution">
    <text evidence="11">The sequence shown here is derived from an EMBL/GenBank/DDBJ whole genome shotgun (WGS) entry which is preliminary data.</text>
</comment>
<organism evidence="11 12">
    <name type="scientific">Herbihabitans rhizosphaerae</name>
    <dbReference type="NCBI Taxonomy" id="1872711"/>
    <lineage>
        <taxon>Bacteria</taxon>
        <taxon>Bacillati</taxon>
        <taxon>Actinomycetota</taxon>
        <taxon>Actinomycetes</taxon>
        <taxon>Pseudonocardiales</taxon>
        <taxon>Pseudonocardiaceae</taxon>
        <taxon>Herbihabitans</taxon>
    </lineage>
</organism>